<reference evidence="2 3" key="1">
    <citation type="submission" date="2019-05" db="EMBL/GenBank/DDBJ databases">
        <title>Emergence of the Ug99 lineage of the wheat stem rust pathogen through somatic hybridization.</title>
        <authorList>
            <person name="Li F."/>
            <person name="Upadhyaya N.M."/>
            <person name="Sperschneider J."/>
            <person name="Matny O."/>
            <person name="Nguyen-Phuc H."/>
            <person name="Mago R."/>
            <person name="Raley C."/>
            <person name="Miller M.E."/>
            <person name="Silverstein K.A.T."/>
            <person name="Henningsen E."/>
            <person name="Hirsch C.D."/>
            <person name="Visser B."/>
            <person name="Pretorius Z.A."/>
            <person name="Steffenson B.J."/>
            <person name="Schwessinger B."/>
            <person name="Dodds P.N."/>
            <person name="Figueroa M."/>
        </authorList>
    </citation>
    <scope>NUCLEOTIDE SEQUENCE [LARGE SCALE GENOMIC DNA]</scope>
    <source>
        <strain evidence="2">21-0</strain>
    </source>
</reference>
<accession>A0A5B0LJT8</accession>
<evidence type="ECO:0008006" key="4">
    <source>
        <dbReference type="Google" id="ProtNLM"/>
    </source>
</evidence>
<dbReference type="AlphaFoldDB" id="A0A5B0LJT8"/>
<protein>
    <recommendedName>
        <fullName evidence="4">Secreted protein</fullName>
    </recommendedName>
</protein>
<comment type="caution">
    <text evidence="2">The sequence shown here is derived from an EMBL/GenBank/DDBJ whole genome shotgun (WGS) entry which is preliminary data.</text>
</comment>
<name>A0A5B0LJT8_PUCGR</name>
<evidence type="ECO:0000313" key="2">
    <source>
        <dbReference type="EMBL" id="KAA1064611.1"/>
    </source>
</evidence>
<dbReference type="Proteomes" id="UP000324748">
    <property type="component" value="Unassembled WGS sequence"/>
</dbReference>
<keyword evidence="1" id="KW-0732">Signal</keyword>
<feature type="signal peptide" evidence="1">
    <location>
        <begin position="1"/>
        <end position="23"/>
    </location>
</feature>
<evidence type="ECO:0000313" key="3">
    <source>
        <dbReference type="Proteomes" id="UP000324748"/>
    </source>
</evidence>
<organism evidence="2 3">
    <name type="scientific">Puccinia graminis f. sp. tritici</name>
    <dbReference type="NCBI Taxonomy" id="56615"/>
    <lineage>
        <taxon>Eukaryota</taxon>
        <taxon>Fungi</taxon>
        <taxon>Dikarya</taxon>
        <taxon>Basidiomycota</taxon>
        <taxon>Pucciniomycotina</taxon>
        <taxon>Pucciniomycetes</taxon>
        <taxon>Pucciniales</taxon>
        <taxon>Pucciniaceae</taxon>
        <taxon>Puccinia</taxon>
    </lineage>
</organism>
<proteinExistence type="predicted"/>
<gene>
    <name evidence="2" type="ORF">PGT21_009417</name>
</gene>
<feature type="chain" id="PRO_5022788788" description="Secreted protein" evidence="1">
    <location>
        <begin position="24"/>
        <end position="78"/>
    </location>
</feature>
<keyword evidence="3" id="KW-1185">Reference proteome</keyword>
<sequence length="78" mass="8683">MFNFKASLVTAYVVCVITVLSYSLEPPKTRHFPPSHKPTQHSTKGVQGFCYDHNETPYKCDHCNSGADQDPHGSPCKT</sequence>
<evidence type="ECO:0000256" key="1">
    <source>
        <dbReference type="SAM" id="SignalP"/>
    </source>
</evidence>
<dbReference type="EMBL" id="VSWC01000197">
    <property type="protein sequence ID" value="KAA1064611.1"/>
    <property type="molecule type" value="Genomic_DNA"/>
</dbReference>